<keyword evidence="3" id="KW-1185">Reference proteome</keyword>
<feature type="compositionally biased region" description="Polar residues" evidence="1">
    <location>
        <begin position="1"/>
        <end position="10"/>
    </location>
</feature>
<feature type="compositionally biased region" description="Polar residues" evidence="1">
    <location>
        <begin position="243"/>
        <end position="252"/>
    </location>
</feature>
<dbReference type="InParanoid" id="F8PQ57"/>
<protein>
    <submittedName>
        <fullName evidence="2">Uncharacterized protein</fullName>
    </submittedName>
</protein>
<gene>
    <name evidence="2" type="ORF">SERLA73DRAFT_176833</name>
</gene>
<sequence length="432" mass="47811">MAETNATCGVQISMDGGHPLPEVPQQQPQLPDEDDAEPPGAKRIWFGEIWKGWRFDALPQHSINWHLHPDRSHCSWYREFCELNDKHNAWKAQKEAREESRLQQAAIVSTREGNDLEETNSNGETNHDEEEQGKRVETIVENDVEGRGEPEHTTGSQASTTLLECGPCAITAVLSGIAVAGIKAPKPAHQDCHEQTIVDGEEDEHFSQSFSQLSLASSHHNGTRKDGVGSSQDDSEYKPSPTPSGDTPNGTQVHLGETHIRASSQLLPRPVCPSKSVRAGSLEHFLENDYNSDIDGQEYIFQGDANSLRKYTLRSDTQSLYKGAKDANEGAIPDHDLDGCHDWGSDVESDAESYPVCSLMGRRFPVASFTEEDDSGVEMNLGTIKANKNLPSFYPNVVMRILMMRNLTRGVPIERLKDVSFASHKVNIRADS</sequence>
<accession>F8PQ57</accession>
<reference evidence="3" key="1">
    <citation type="journal article" date="2011" name="Science">
        <title>The plant cell wall-decomposing machinery underlies the functional diversity of forest fungi.</title>
        <authorList>
            <person name="Eastwood D.C."/>
            <person name="Floudas D."/>
            <person name="Binder M."/>
            <person name="Majcherczyk A."/>
            <person name="Schneider P."/>
            <person name="Aerts A."/>
            <person name="Asiegbu F.O."/>
            <person name="Baker S.E."/>
            <person name="Barry K."/>
            <person name="Bendiksby M."/>
            <person name="Blumentritt M."/>
            <person name="Coutinho P.M."/>
            <person name="Cullen D."/>
            <person name="de Vries R.P."/>
            <person name="Gathman A."/>
            <person name="Goodell B."/>
            <person name="Henrissat B."/>
            <person name="Ihrmark K."/>
            <person name="Kauserud H."/>
            <person name="Kohler A."/>
            <person name="LaButti K."/>
            <person name="Lapidus A."/>
            <person name="Lavin J.L."/>
            <person name="Lee Y.-H."/>
            <person name="Lindquist E."/>
            <person name="Lilly W."/>
            <person name="Lucas S."/>
            <person name="Morin E."/>
            <person name="Murat C."/>
            <person name="Oguiza J.A."/>
            <person name="Park J."/>
            <person name="Pisabarro A.G."/>
            <person name="Riley R."/>
            <person name="Rosling A."/>
            <person name="Salamov A."/>
            <person name="Schmidt O."/>
            <person name="Schmutz J."/>
            <person name="Skrede I."/>
            <person name="Stenlid J."/>
            <person name="Wiebenga A."/>
            <person name="Xie X."/>
            <person name="Kuees U."/>
            <person name="Hibbett D.S."/>
            <person name="Hoffmeister D."/>
            <person name="Hoegberg N."/>
            <person name="Martin F."/>
            <person name="Grigoriev I.V."/>
            <person name="Watkinson S.C."/>
        </authorList>
    </citation>
    <scope>NUCLEOTIDE SEQUENCE [LARGE SCALE GENOMIC DNA]</scope>
    <source>
        <strain evidence="3">strain S7.3</strain>
    </source>
</reference>
<dbReference type="Proteomes" id="UP000008063">
    <property type="component" value="Unassembled WGS sequence"/>
</dbReference>
<feature type="region of interest" description="Disordered" evidence="1">
    <location>
        <begin position="202"/>
        <end position="253"/>
    </location>
</feature>
<dbReference type="HOGENOM" id="CLU_634859_0_0_1"/>
<evidence type="ECO:0000313" key="2">
    <source>
        <dbReference type="EMBL" id="EGO01522.1"/>
    </source>
</evidence>
<dbReference type="EMBL" id="GL945477">
    <property type="protein sequence ID" value="EGO01522.1"/>
    <property type="molecule type" value="Genomic_DNA"/>
</dbReference>
<evidence type="ECO:0000256" key="1">
    <source>
        <dbReference type="SAM" id="MobiDB-lite"/>
    </source>
</evidence>
<evidence type="ECO:0000313" key="3">
    <source>
        <dbReference type="Proteomes" id="UP000008063"/>
    </source>
</evidence>
<organism evidence="3">
    <name type="scientific">Serpula lacrymans var. lacrymans (strain S7.3)</name>
    <name type="common">Dry rot fungus</name>
    <dbReference type="NCBI Taxonomy" id="936435"/>
    <lineage>
        <taxon>Eukaryota</taxon>
        <taxon>Fungi</taxon>
        <taxon>Dikarya</taxon>
        <taxon>Basidiomycota</taxon>
        <taxon>Agaricomycotina</taxon>
        <taxon>Agaricomycetes</taxon>
        <taxon>Agaricomycetidae</taxon>
        <taxon>Boletales</taxon>
        <taxon>Coniophorineae</taxon>
        <taxon>Serpulaceae</taxon>
        <taxon>Serpula</taxon>
    </lineage>
</organism>
<feature type="compositionally biased region" description="Low complexity" evidence="1">
    <location>
        <begin position="207"/>
        <end position="219"/>
    </location>
</feature>
<feature type="region of interest" description="Disordered" evidence="1">
    <location>
        <begin position="1"/>
        <end position="40"/>
    </location>
</feature>
<feature type="compositionally biased region" description="Low complexity" evidence="1">
    <location>
        <begin position="19"/>
        <end position="30"/>
    </location>
</feature>
<dbReference type="AlphaFoldDB" id="F8PQ57"/>
<feature type="region of interest" description="Disordered" evidence="1">
    <location>
        <begin position="98"/>
        <end position="134"/>
    </location>
</feature>
<proteinExistence type="predicted"/>
<name>F8PQ57_SERL3</name>